<sequence>MGSIGPTKHQPTAEQELDFEDLPPFPDDVPTVPLLRLNLKSIQEGNLEEIERLWKACCEFGFFYLDLRGKEGEEEEEGDALLKSADELFQLADRVFELPVEEKQKYDFVEQGSYFGYKGYGKGVVDQEGLLKAPLPNPPILQKAETRAKLKTYILHSHALVTLLLHRLNDKLGLPPETLPNIHRLDNPSGDQVRWVRSPPQPPGDRAAALGGHTDFGSVTILFNRLGGLQVLLPHPQQEIWAYVKPLRGHCVVNLGDAMVKFTRGILRSNLHRVVNPPGEQGGEVRLSLVYFNRPGDEVLLRGLEGSAMIEEAKERQGDGEEEGITAKQWILNRAMGRRVGRDWKMGEGTDRESRPQYLDVPTKRREASQSGTALTAPADHSHA</sequence>
<keyword evidence="2" id="KW-0560">Oxidoreductase</keyword>
<keyword evidence="2" id="KW-0479">Metal-binding</keyword>
<dbReference type="GO" id="GO:0016491">
    <property type="term" value="F:oxidoreductase activity"/>
    <property type="evidence" value="ECO:0007669"/>
    <property type="project" value="UniProtKB-KW"/>
</dbReference>
<dbReference type="EMBL" id="CAVMBE010000035">
    <property type="protein sequence ID" value="CAK4030353.1"/>
    <property type="molecule type" value="Genomic_DNA"/>
</dbReference>
<dbReference type="InterPro" id="IPR050231">
    <property type="entry name" value="Iron_ascorbate_oxido_reductase"/>
</dbReference>
<organism evidence="5 6">
    <name type="scientific">Lecanosticta acicola</name>
    <dbReference type="NCBI Taxonomy" id="111012"/>
    <lineage>
        <taxon>Eukaryota</taxon>
        <taxon>Fungi</taxon>
        <taxon>Dikarya</taxon>
        <taxon>Ascomycota</taxon>
        <taxon>Pezizomycotina</taxon>
        <taxon>Dothideomycetes</taxon>
        <taxon>Dothideomycetidae</taxon>
        <taxon>Mycosphaerellales</taxon>
        <taxon>Mycosphaerellaceae</taxon>
        <taxon>Lecanosticta</taxon>
    </lineage>
</organism>
<dbReference type="SUPFAM" id="SSF51197">
    <property type="entry name" value="Clavaminate synthase-like"/>
    <property type="match status" value="1"/>
</dbReference>
<keyword evidence="6" id="KW-1185">Reference proteome</keyword>
<dbReference type="InterPro" id="IPR026992">
    <property type="entry name" value="DIOX_N"/>
</dbReference>
<dbReference type="GO" id="GO:0046872">
    <property type="term" value="F:metal ion binding"/>
    <property type="evidence" value="ECO:0007669"/>
    <property type="project" value="UniProtKB-KW"/>
</dbReference>
<dbReference type="GO" id="GO:0044283">
    <property type="term" value="P:small molecule biosynthetic process"/>
    <property type="evidence" value="ECO:0007669"/>
    <property type="project" value="UniProtKB-ARBA"/>
</dbReference>
<comment type="similarity">
    <text evidence="1 2">Belongs to the iron/ascorbate-dependent oxidoreductase family.</text>
</comment>
<gene>
    <name evidence="5" type="ORF">LECACI_7A005511</name>
</gene>
<feature type="domain" description="Fe2OG dioxygenase" evidence="4">
    <location>
        <begin position="189"/>
        <end position="295"/>
    </location>
</feature>
<dbReference type="Pfam" id="PF03171">
    <property type="entry name" value="2OG-FeII_Oxy"/>
    <property type="match status" value="1"/>
</dbReference>
<dbReference type="PROSITE" id="PS51471">
    <property type="entry name" value="FE2OG_OXY"/>
    <property type="match status" value="1"/>
</dbReference>
<evidence type="ECO:0000256" key="3">
    <source>
        <dbReference type="SAM" id="MobiDB-lite"/>
    </source>
</evidence>
<dbReference type="InterPro" id="IPR027443">
    <property type="entry name" value="IPNS-like_sf"/>
</dbReference>
<evidence type="ECO:0000256" key="2">
    <source>
        <dbReference type="RuleBase" id="RU003682"/>
    </source>
</evidence>
<accession>A0AAI9EBN2</accession>
<proteinExistence type="inferred from homology"/>
<dbReference type="Gene3D" id="2.60.120.330">
    <property type="entry name" value="B-lactam Antibiotic, Isopenicillin N Synthase, Chain"/>
    <property type="match status" value="1"/>
</dbReference>
<name>A0AAI9EBN2_9PEZI</name>
<feature type="region of interest" description="Disordered" evidence="3">
    <location>
        <begin position="1"/>
        <end position="23"/>
    </location>
</feature>
<evidence type="ECO:0000259" key="4">
    <source>
        <dbReference type="PROSITE" id="PS51471"/>
    </source>
</evidence>
<feature type="region of interest" description="Disordered" evidence="3">
    <location>
        <begin position="342"/>
        <end position="384"/>
    </location>
</feature>
<reference evidence="5" key="1">
    <citation type="submission" date="2023-11" db="EMBL/GenBank/DDBJ databases">
        <authorList>
            <person name="Alioto T."/>
            <person name="Alioto T."/>
            <person name="Gomez Garrido J."/>
        </authorList>
    </citation>
    <scope>NUCLEOTIDE SEQUENCE</scope>
</reference>
<dbReference type="InterPro" id="IPR005123">
    <property type="entry name" value="Oxoglu/Fe-dep_dioxygenase_dom"/>
</dbReference>
<evidence type="ECO:0000313" key="6">
    <source>
        <dbReference type="Proteomes" id="UP001296104"/>
    </source>
</evidence>
<dbReference type="PANTHER" id="PTHR47990">
    <property type="entry name" value="2-OXOGLUTARATE (2OG) AND FE(II)-DEPENDENT OXYGENASE SUPERFAMILY PROTEIN-RELATED"/>
    <property type="match status" value="1"/>
</dbReference>
<protein>
    <submittedName>
        <fullName evidence="5">1-aminocyclopropane-1-carboxylate oxidase</fullName>
    </submittedName>
</protein>
<comment type="caution">
    <text evidence="5">The sequence shown here is derived from an EMBL/GenBank/DDBJ whole genome shotgun (WGS) entry which is preliminary data.</text>
</comment>
<dbReference type="InterPro" id="IPR044861">
    <property type="entry name" value="IPNS-like_FE2OG_OXY"/>
</dbReference>
<dbReference type="AlphaFoldDB" id="A0AAI9EBN2"/>
<evidence type="ECO:0000313" key="5">
    <source>
        <dbReference type="EMBL" id="CAK4030353.1"/>
    </source>
</evidence>
<dbReference type="Pfam" id="PF14226">
    <property type="entry name" value="DIOX_N"/>
    <property type="match status" value="1"/>
</dbReference>
<keyword evidence="2" id="KW-0408">Iron</keyword>
<feature type="compositionally biased region" description="Basic and acidic residues" evidence="3">
    <location>
        <begin position="342"/>
        <end position="355"/>
    </location>
</feature>
<evidence type="ECO:0000256" key="1">
    <source>
        <dbReference type="ARBA" id="ARBA00008056"/>
    </source>
</evidence>
<dbReference type="Proteomes" id="UP001296104">
    <property type="component" value="Unassembled WGS sequence"/>
</dbReference>